<dbReference type="Proteomes" id="UP000286415">
    <property type="component" value="Unassembled WGS sequence"/>
</dbReference>
<evidence type="ECO:0000313" key="1">
    <source>
        <dbReference type="EMBL" id="KAG5441285.1"/>
    </source>
</evidence>
<reference evidence="1 2" key="1">
    <citation type="journal article" date="2018" name="Biotechnol. Adv.">
        <title>Improved genomic resources and new bioinformatic workflow for the carcinogenic parasite Clonorchis sinensis: Biotechnological implications.</title>
        <authorList>
            <person name="Wang D."/>
            <person name="Korhonen P.K."/>
            <person name="Gasser R.B."/>
            <person name="Young N.D."/>
        </authorList>
    </citation>
    <scope>NUCLEOTIDE SEQUENCE [LARGE SCALE GENOMIC DNA]</scope>
    <source>
        <strain evidence="1">Cs-k2</strain>
    </source>
</reference>
<keyword evidence="2" id="KW-1185">Reference proteome</keyword>
<dbReference type="EMBL" id="NIRI02000077">
    <property type="protein sequence ID" value="KAG5441285.1"/>
    <property type="molecule type" value="Genomic_DNA"/>
</dbReference>
<organism evidence="1 2">
    <name type="scientific">Clonorchis sinensis</name>
    <name type="common">Chinese liver fluke</name>
    <dbReference type="NCBI Taxonomy" id="79923"/>
    <lineage>
        <taxon>Eukaryota</taxon>
        <taxon>Metazoa</taxon>
        <taxon>Spiralia</taxon>
        <taxon>Lophotrochozoa</taxon>
        <taxon>Platyhelminthes</taxon>
        <taxon>Trematoda</taxon>
        <taxon>Digenea</taxon>
        <taxon>Opisthorchiida</taxon>
        <taxon>Opisthorchiata</taxon>
        <taxon>Opisthorchiidae</taxon>
        <taxon>Clonorchis</taxon>
    </lineage>
</organism>
<name>A0A3R7D7Z0_CLOSI</name>
<sequence>MTEAALPLNLQHCYASCLRAFAVSLISGSPDLLMECKVLDCWSVRRAGQSDCKRFITNRGDVVSAGLSGTHSPRLVMKRLQSNCQARRIDQQLISAPELPIFHNIARFLSNLSVTIAEFRTLPISYSILQLNVDKLFWEVRQMNVLHQAASCSSCYDIRDIAIHVCTQHTTHKVAENYSTAHGRLRPPSSGSSVCATALTTKQSAVLETIRAPPYS</sequence>
<protein>
    <submittedName>
        <fullName evidence="1">Uncharacterized protein</fullName>
    </submittedName>
</protein>
<proteinExistence type="predicted"/>
<comment type="caution">
    <text evidence="1">The sequence shown here is derived from an EMBL/GenBank/DDBJ whole genome shotgun (WGS) entry which is preliminary data.</text>
</comment>
<dbReference type="AlphaFoldDB" id="A0A3R7D7Z0"/>
<gene>
    <name evidence="1" type="ORF">CSKR_113017</name>
</gene>
<evidence type="ECO:0000313" key="2">
    <source>
        <dbReference type="Proteomes" id="UP000286415"/>
    </source>
</evidence>
<reference evidence="1 2" key="2">
    <citation type="journal article" date="2021" name="Genomics">
        <title>High-quality reference genome for Clonorchis sinensis.</title>
        <authorList>
            <person name="Young N.D."/>
            <person name="Stroehlein A.J."/>
            <person name="Kinkar L."/>
            <person name="Wang T."/>
            <person name="Sohn W.M."/>
            <person name="Chang B.C.H."/>
            <person name="Kaur P."/>
            <person name="Weisz D."/>
            <person name="Dudchenko O."/>
            <person name="Aiden E.L."/>
            <person name="Korhonen P.K."/>
            <person name="Gasser R.B."/>
        </authorList>
    </citation>
    <scope>NUCLEOTIDE SEQUENCE [LARGE SCALE GENOMIC DNA]</scope>
    <source>
        <strain evidence="1">Cs-k2</strain>
    </source>
</reference>
<accession>A0A3R7D7Z0</accession>
<dbReference type="InParanoid" id="A0A3R7D7Z0"/>